<protein>
    <submittedName>
        <fullName evidence="1">Uncharacterized protein</fullName>
    </submittedName>
</protein>
<keyword evidence="2" id="KW-1185">Reference proteome</keyword>
<sequence>MSRDSGPGDDLEPLGEDEFEELYEPGAVEARLGTAVADQVSSGTELA</sequence>
<dbReference type="EMBL" id="BONI01000033">
    <property type="protein sequence ID" value="GIG07327.1"/>
    <property type="molecule type" value="Genomic_DNA"/>
</dbReference>
<comment type="caution">
    <text evidence="1">The sequence shown here is derived from an EMBL/GenBank/DDBJ whole genome shotgun (WGS) entry which is preliminary data.</text>
</comment>
<accession>A0A8J3KVW3</accession>
<reference evidence="1 2" key="1">
    <citation type="submission" date="2021-01" db="EMBL/GenBank/DDBJ databases">
        <title>Whole genome shotgun sequence of Catellatospora coxensis NBRC 107359.</title>
        <authorList>
            <person name="Komaki H."/>
            <person name="Tamura T."/>
        </authorList>
    </citation>
    <scope>NUCLEOTIDE SEQUENCE [LARGE SCALE GENOMIC DNA]</scope>
    <source>
        <strain evidence="1 2">NBRC 107359</strain>
    </source>
</reference>
<evidence type="ECO:0000313" key="1">
    <source>
        <dbReference type="EMBL" id="GIG07327.1"/>
    </source>
</evidence>
<dbReference type="AlphaFoldDB" id="A0A8J3KVW3"/>
<dbReference type="Proteomes" id="UP000630887">
    <property type="component" value="Unassembled WGS sequence"/>
</dbReference>
<organism evidence="1 2">
    <name type="scientific">Catellatospora coxensis</name>
    <dbReference type="NCBI Taxonomy" id="310354"/>
    <lineage>
        <taxon>Bacteria</taxon>
        <taxon>Bacillati</taxon>
        <taxon>Actinomycetota</taxon>
        <taxon>Actinomycetes</taxon>
        <taxon>Micromonosporales</taxon>
        <taxon>Micromonosporaceae</taxon>
        <taxon>Catellatospora</taxon>
    </lineage>
</organism>
<dbReference type="RefSeq" id="WP_203693674.1">
    <property type="nucleotide sequence ID" value="NZ_BAAALC010000013.1"/>
</dbReference>
<gene>
    <name evidence="1" type="ORF">Cco03nite_40270</name>
</gene>
<evidence type="ECO:0000313" key="2">
    <source>
        <dbReference type="Proteomes" id="UP000630887"/>
    </source>
</evidence>
<name>A0A8J3KVW3_9ACTN</name>
<proteinExistence type="predicted"/>